<dbReference type="GO" id="GO:0005634">
    <property type="term" value="C:nucleus"/>
    <property type="evidence" value="ECO:0007669"/>
    <property type="project" value="UniProtKB-SubCell"/>
</dbReference>
<feature type="compositionally biased region" description="Basic and acidic residues" evidence="6">
    <location>
        <begin position="398"/>
        <end position="407"/>
    </location>
</feature>
<feature type="compositionally biased region" description="Polar residues" evidence="6">
    <location>
        <begin position="1967"/>
        <end position="1986"/>
    </location>
</feature>
<dbReference type="PANTHER" id="PTHR15502">
    <property type="entry name" value="CALCINEURIN-BINDING PROTEIN CABIN 1-RELATED"/>
    <property type="match status" value="1"/>
</dbReference>
<feature type="region of interest" description="Disordered" evidence="6">
    <location>
        <begin position="367"/>
        <end position="453"/>
    </location>
</feature>
<dbReference type="GO" id="GO:0006325">
    <property type="term" value="P:chromatin organization"/>
    <property type="evidence" value="ECO:0007669"/>
    <property type="project" value="InterPro"/>
</dbReference>
<dbReference type="InterPro" id="IPR033053">
    <property type="entry name" value="Hir3/CABIN1"/>
</dbReference>
<evidence type="ECO:0000256" key="5">
    <source>
        <dbReference type="ARBA" id="ARBA00023242"/>
    </source>
</evidence>
<evidence type="ECO:0000313" key="8">
    <source>
        <dbReference type="Proteomes" id="UP000750711"/>
    </source>
</evidence>
<accession>A0A9P8LDM2</accession>
<evidence type="ECO:0000256" key="3">
    <source>
        <dbReference type="ARBA" id="ARBA00007335"/>
    </source>
</evidence>
<comment type="subcellular location">
    <subcellularLocation>
        <location evidence="2">Nucleus</location>
    </subcellularLocation>
</comment>
<sequence>MSSFKALNIIPDDDSDSDVDNTKEIQIEEALKLYQNALKLHAQGSSHFAEAQDAYLALFRSEIFQYPESLSETRYLELYGQLPEYGNEYDENVIESGALVASAGARGSADNAPNTLPQILYLSYKNHGQFALDCLRFYMKTTNGQVSAEQVNSNAQMALRCFTEALLRDDSDAELWRRISRISGVLESRRLVRYCLEAILDSEGDKAGSDLAELGIEEGYAGDEIKKLLRVISDDFSLQQPLISQLGQKHLSSLLKKRMDPYPYLPQSSSDAKSSAVNQDPLGLPPVRRSIDMVNPTWAALGRSILDIIAAEQGYINYVPTYGMAEGGGSGVLISLPGGEGQSDEEMAIEDVMEGPESQILGEIAAANSRSRGNSKDDGVPETAVTSDGDVQMGDAATEGRERDQESMSKAQGDLEALDTATKKRKSSPESVQGPPDGGRGRSKRIRARESNASAAATAEISAIERANQFEEKLQVFVDADEYLFECLGNLFDKLGVTGLGTLQDLKLAISEEEVYATADSEEEQKQRREHDTVIQDLRKLLTRWDDDKGNVIIYGDGIDDPGGRLQPGAPGNSRNAGLIAFLEHAKTGGRKVADRPLLSGGQGLDKFARRVNKQWLHVNEVAFQWLECLLVRERPSAEGKTLPLSTSAGLLGEKGMASYSRHLWPDVLKETTVQVIVILDAFIYQKIDSIIAYRDMDLRFNDEDLKTISIYTEMAQTIFELHLDIYTSITNPSSEVDLATRIAQKDRVVRWCKLASDLINVQHMDEDGATLEDHLTLRYLWSCALYASISEDVSREHVIACFEDLKTRLQSAGNPVIDLPNNAVMPEVSAAQAEREISRLKTTDFFLNIFQSHNANPVDVIEILEPVLDPQAVRLELEDQHMLDEVEVRKMAKEVRDIAMGDDSLPVPEEWDSFSLAEIHAALQVLSIQHASTASAQLRLEKMIGELTNRIGRDLSGPVAPGTVMEQIREMSAFLERGNASLRLFLLQKLREAYGAIDYSPKVFSCYLRSIEVIMREFKTSAYLDSSSEHRQFTLLKWLRTLEDMVLRALMSALNDPRAFDCMDQERLISAMSASAELSRLLHSFALYEDAVNVGQVPPFEPFDGAFTQSFATVAGKLQELQVRTWTLQYALFREAIAQNQDLFTEPAPVLIEFLRAVHHAIGIRMLCKMSNKVFLRFMKEELLRLSHVDGWEQDMAQVLFDLYGIKLGGGIYELHNHGCQPEALDRNTALQIIDFVLLLVRRTNIKDLAKTEYKPIIDKLHQVIGVPKQTATTIHNSRVFDAYIKSSINPLDLYKSLRGEGELSRVTVTGESASLAEKGWYFLNGHIALAKWRSAKRVTPTPPEDVNIAIIFFKFDLHNGMNGWETWYRIAQCYDSLLEEEVLWLADTLNNNKESINLLQRHAIHCYTMAVATALRSADPSPETSLKISDMFTDFGIRVYASSRPPFVMEAFRLDNFKRFFSGAQGMHESKPRSELTEYKVWKFAHVLFKKALAAKPDYWMNHYMLGKCLGKMYNTPGQVDVTVQEVIDCYVRAVETVPERRDRQDPIFEPHYKLVSVVHKLVQRKSLEPSEGSAILEATLYARKIPPAQELDTWDTYVLQILKKLRSADKANWHHRMTDRVSNYKPNVFRGSQVLTIAKSAHINYDFDESSTNLTAAMAARHLFSQQIFTKTMTWQIWKPEYERAGRHFVYTSRYTTFFLKLLDQLRDRASMEALVKRLRKKPSDFWQHQEVWRHACHTYLKLLRRNGQVPEAHDDTVFKSITLDEFQALAQRLESWCLMPSSSHPTLDLVRDVVELKKLNGGLWKNTIIDDLAIDAYAKLYETIVPEIQAKIGDEQQQHQQQHQQEQQHQERRDPMSLKNLMMNEDSTSGASNLPLPPQTMQAGLEDPVTALIHQPKPRTRVGRRDILRRAENLAVKPTVQAVYQPKTPTSLLATTAVVAPTAPALAPTSAPRDGLPGPAMLQVTSDTPGRGTETTGGSSVAGSVHDSADDESELSDEEVDEAYGSRVHEVPESGSGQGEGATTGDES</sequence>
<evidence type="ECO:0000256" key="4">
    <source>
        <dbReference type="ARBA" id="ARBA00014848"/>
    </source>
</evidence>
<comment type="caution">
    <text evidence="7">The sequence shown here is derived from an EMBL/GenBank/DDBJ whole genome shotgun (WGS) entry which is preliminary data.</text>
</comment>
<name>A0A9P8LDM2_9PEZI</name>
<dbReference type="GO" id="GO:0000417">
    <property type="term" value="C:HIR complex"/>
    <property type="evidence" value="ECO:0007669"/>
    <property type="project" value="TreeGrafter"/>
</dbReference>
<proteinExistence type="inferred from homology"/>
<keyword evidence="5" id="KW-0539">Nucleus</keyword>
<evidence type="ECO:0000256" key="2">
    <source>
        <dbReference type="ARBA" id="ARBA00004123"/>
    </source>
</evidence>
<protein>
    <recommendedName>
        <fullName evidence="4">Histone transcription regulator 3 homolog</fullName>
    </recommendedName>
</protein>
<reference evidence="7" key="1">
    <citation type="submission" date="2021-03" db="EMBL/GenBank/DDBJ databases">
        <title>Comparative genomics and phylogenomic investigation of the class Geoglossomycetes provide insights into ecological specialization and systematics.</title>
        <authorList>
            <person name="Melie T."/>
            <person name="Pirro S."/>
            <person name="Miller A.N."/>
            <person name="Quandt A."/>
        </authorList>
    </citation>
    <scope>NUCLEOTIDE SEQUENCE</scope>
    <source>
        <strain evidence="7">CAQ_001_2017</strain>
    </source>
</reference>
<evidence type="ECO:0000256" key="6">
    <source>
        <dbReference type="SAM" id="MobiDB-lite"/>
    </source>
</evidence>
<comment type="similarity">
    <text evidence="3">Belongs to the HIR3 family.</text>
</comment>
<keyword evidence="8" id="KW-1185">Reference proteome</keyword>
<evidence type="ECO:0000256" key="1">
    <source>
        <dbReference type="ARBA" id="ARBA00002687"/>
    </source>
</evidence>
<organism evidence="7 8">
    <name type="scientific">Trichoglossum hirsutum</name>
    <dbReference type="NCBI Taxonomy" id="265104"/>
    <lineage>
        <taxon>Eukaryota</taxon>
        <taxon>Fungi</taxon>
        <taxon>Dikarya</taxon>
        <taxon>Ascomycota</taxon>
        <taxon>Pezizomycotina</taxon>
        <taxon>Geoglossomycetes</taxon>
        <taxon>Geoglossales</taxon>
        <taxon>Geoglossaceae</taxon>
        <taxon>Trichoglossum</taxon>
    </lineage>
</organism>
<comment type="function">
    <text evidence="1">Has a role in a nucleosome assembly pathway that is required for the integrity of heterochromatin and proper chromosome segregation.</text>
</comment>
<gene>
    <name evidence="7" type="ORF">GP486_003076</name>
</gene>
<feature type="compositionally biased region" description="Acidic residues" evidence="6">
    <location>
        <begin position="1993"/>
        <end position="2006"/>
    </location>
</feature>
<evidence type="ECO:0000313" key="7">
    <source>
        <dbReference type="EMBL" id="KAH0562228.1"/>
    </source>
</evidence>
<dbReference type="PANTHER" id="PTHR15502:SF7">
    <property type="entry name" value="CALCINEURIN-BINDING PROTEIN CABIN-1"/>
    <property type="match status" value="1"/>
</dbReference>
<dbReference type="Proteomes" id="UP000750711">
    <property type="component" value="Unassembled WGS sequence"/>
</dbReference>
<feature type="region of interest" description="Disordered" evidence="6">
    <location>
        <begin position="1837"/>
        <end position="1857"/>
    </location>
</feature>
<dbReference type="EMBL" id="JAGHQM010000386">
    <property type="protein sequence ID" value="KAH0562228.1"/>
    <property type="molecule type" value="Genomic_DNA"/>
</dbReference>
<dbReference type="GO" id="GO:0031491">
    <property type="term" value="F:nucleosome binding"/>
    <property type="evidence" value="ECO:0007669"/>
    <property type="project" value="TreeGrafter"/>
</dbReference>
<feature type="region of interest" description="Disordered" evidence="6">
    <location>
        <begin position="1949"/>
        <end position="2032"/>
    </location>
</feature>